<gene>
    <name evidence="8" type="ORF">KSX_82730</name>
</gene>
<dbReference type="Pfam" id="PF00069">
    <property type="entry name" value="Pkinase"/>
    <property type="match status" value="1"/>
</dbReference>
<proteinExistence type="predicted"/>
<keyword evidence="9" id="KW-1185">Reference proteome</keyword>
<dbReference type="Proteomes" id="UP000612362">
    <property type="component" value="Unassembled WGS sequence"/>
</dbReference>
<keyword evidence="4" id="KW-0418">Kinase</keyword>
<dbReference type="SMART" id="SM00220">
    <property type="entry name" value="S_TKc"/>
    <property type="match status" value="1"/>
</dbReference>
<comment type="caution">
    <text evidence="8">The sequence shown here is derived from an EMBL/GenBank/DDBJ whole genome shotgun (WGS) entry which is preliminary data.</text>
</comment>
<dbReference type="SUPFAM" id="SSF56112">
    <property type="entry name" value="Protein kinase-like (PK-like)"/>
    <property type="match status" value="1"/>
</dbReference>
<dbReference type="PROSITE" id="PS50011">
    <property type="entry name" value="PROTEIN_KINASE_DOM"/>
    <property type="match status" value="1"/>
</dbReference>
<evidence type="ECO:0000256" key="4">
    <source>
        <dbReference type="ARBA" id="ARBA00022777"/>
    </source>
</evidence>
<keyword evidence="2" id="KW-0808">Transferase</keyword>
<dbReference type="InterPro" id="IPR011009">
    <property type="entry name" value="Kinase-like_dom_sf"/>
</dbReference>
<evidence type="ECO:0000256" key="1">
    <source>
        <dbReference type="ARBA" id="ARBA00012513"/>
    </source>
</evidence>
<accession>A0A8J3MW90</accession>
<dbReference type="PANTHER" id="PTHR43289">
    <property type="entry name" value="MITOGEN-ACTIVATED PROTEIN KINASE KINASE KINASE 20-RELATED"/>
    <property type="match status" value="1"/>
</dbReference>
<evidence type="ECO:0000256" key="2">
    <source>
        <dbReference type="ARBA" id="ARBA00022679"/>
    </source>
</evidence>
<dbReference type="InterPro" id="IPR017441">
    <property type="entry name" value="Protein_kinase_ATP_BS"/>
</dbReference>
<dbReference type="Gene3D" id="1.10.510.10">
    <property type="entry name" value="Transferase(Phosphotransferase) domain 1"/>
    <property type="match status" value="1"/>
</dbReference>
<name>A0A8J3MW90_9CHLR</name>
<dbReference type="Gene3D" id="3.30.200.20">
    <property type="entry name" value="Phosphorylase Kinase, domain 1"/>
    <property type="match status" value="1"/>
</dbReference>
<evidence type="ECO:0000259" key="7">
    <source>
        <dbReference type="PROSITE" id="PS50011"/>
    </source>
</evidence>
<sequence length="228" mass="26028">MVMNQAIDWQGKMLGRYRMIKRLGRGGMGQIWQAEDSDLRRLVAIKVLPSTLTSDANFLKAFAYEARTAAALDHPHILAIHAYGEQRIADDEVVTYLVMPHLEGGTLRDLMKREHYLTRDMAMNYLRQAAEAIDYAHSHQVLHRDIKPANMLVQGDWLYLSDFGIAKLLTSATYRSKTYAGSGTPEYMAPNKFRDRPSRQVIAIAWLSQPIRFLRAQFPSEVIHPTIL</sequence>
<dbReference type="AlphaFoldDB" id="A0A8J3MW90"/>
<protein>
    <recommendedName>
        <fullName evidence="1">non-specific serine/threonine protein kinase</fullName>
        <ecNumber evidence="1">2.7.11.1</ecNumber>
    </recommendedName>
</protein>
<evidence type="ECO:0000256" key="5">
    <source>
        <dbReference type="ARBA" id="ARBA00022840"/>
    </source>
</evidence>
<keyword evidence="5 6" id="KW-0067">ATP-binding</keyword>
<dbReference type="InterPro" id="IPR000719">
    <property type="entry name" value="Prot_kinase_dom"/>
</dbReference>
<evidence type="ECO:0000256" key="3">
    <source>
        <dbReference type="ARBA" id="ARBA00022741"/>
    </source>
</evidence>
<dbReference type="EMBL" id="BNJF01000007">
    <property type="protein sequence ID" value="GHO50110.1"/>
    <property type="molecule type" value="Genomic_DNA"/>
</dbReference>
<evidence type="ECO:0000313" key="8">
    <source>
        <dbReference type="EMBL" id="GHO50110.1"/>
    </source>
</evidence>
<dbReference type="PANTHER" id="PTHR43289:SF6">
    <property type="entry name" value="SERINE_THREONINE-PROTEIN KINASE NEKL-3"/>
    <property type="match status" value="1"/>
</dbReference>
<dbReference type="CDD" id="cd14014">
    <property type="entry name" value="STKc_PknB_like"/>
    <property type="match status" value="1"/>
</dbReference>
<keyword evidence="3 6" id="KW-0547">Nucleotide-binding</keyword>
<dbReference type="InterPro" id="IPR008271">
    <property type="entry name" value="Ser/Thr_kinase_AS"/>
</dbReference>
<feature type="binding site" evidence="6">
    <location>
        <position position="46"/>
    </location>
    <ligand>
        <name>ATP</name>
        <dbReference type="ChEBI" id="CHEBI:30616"/>
    </ligand>
</feature>
<reference evidence="8" key="1">
    <citation type="submission" date="2020-10" db="EMBL/GenBank/DDBJ databases">
        <title>Taxonomic study of unclassified bacteria belonging to the class Ktedonobacteria.</title>
        <authorList>
            <person name="Yabe S."/>
            <person name="Wang C.M."/>
            <person name="Zheng Y."/>
            <person name="Sakai Y."/>
            <person name="Cavaletti L."/>
            <person name="Monciardini P."/>
            <person name="Donadio S."/>
        </authorList>
    </citation>
    <scope>NUCLEOTIDE SEQUENCE</scope>
    <source>
        <strain evidence="8">SOSP1-1</strain>
    </source>
</reference>
<evidence type="ECO:0000313" key="9">
    <source>
        <dbReference type="Proteomes" id="UP000612362"/>
    </source>
</evidence>
<feature type="domain" description="Protein kinase" evidence="7">
    <location>
        <begin position="17"/>
        <end position="228"/>
    </location>
</feature>
<dbReference type="EC" id="2.7.11.1" evidence="1"/>
<organism evidence="8 9">
    <name type="scientific">Ktedonospora formicarum</name>
    <dbReference type="NCBI Taxonomy" id="2778364"/>
    <lineage>
        <taxon>Bacteria</taxon>
        <taxon>Bacillati</taxon>
        <taxon>Chloroflexota</taxon>
        <taxon>Ktedonobacteria</taxon>
        <taxon>Ktedonobacterales</taxon>
        <taxon>Ktedonobacteraceae</taxon>
        <taxon>Ktedonospora</taxon>
    </lineage>
</organism>
<dbReference type="GO" id="GO:0004674">
    <property type="term" value="F:protein serine/threonine kinase activity"/>
    <property type="evidence" value="ECO:0007669"/>
    <property type="project" value="UniProtKB-EC"/>
</dbReference>
<evidence type="ECO:0000256" key="6">
    <source>
        <dbReference type="PROSITE-ProRule" id="PRU10141"/>
    </source>
</evidence>
<dbReference type="RefSeq" id="WP_220199173.1">
    <property type="nucleotide sequence ID" value="NZ_BNJF01000007.1"/>
</dbReference>
<dbReference type="GO" id="GO:0005524">
    <property type="term" value="F:ATP binding"/>
    <property type="evidence" value="ECO:0007669"/>
    <property type="project" value="UniProtKB-UniRule"/>
</dbReference>
<dbReference type="PROSITE" id="PS00108">
    <property type="entry name" value="PROTEIN_KINASE_ST"/>
    <property type="match status" value="1"/>
</dbReference>
<dbReference type="PROSITE" id="PS00107">
    <property type="entry name" value="PROTEIN_KINASE_ATP"/>
    <property type="match status" value="1"/>
</dbReference>